<evidence type="ECO:0000256" key="8">
    <source>
        <dbReference type="ARBA" id="ARBA00023180"/>
    </source>
</evidence>
<dbReference type="InterPro" id="IPR002772">
    <property type="entry name" value="Glyco_hydro_3_C"/>
</dbReference>
<evidence type="ECO:0000256" key="6">
    <source>
        <dbReference type="ARBA" id="ARBA00022729"/>
    </source>
</evidence>
<comment type="catalytic activity">
    <reaction evidence="1 13">
        <text>Hydrolysis of terminal, non-reducing beta-D-glucosyl residues with release of beta-D-glucose.</text>
        <dbReference type="EC" id="3.2.1.21"/>
    </reaction>
</comment>
<keyword evidence="9 13" id="KW-0119">Carbohydrate metabolism</keyword>
<feature type="region of interest" description="Disordered" evidence="14">
    <location>
        <begin position="738"/>
        <end position="758"/>
    </location>
</feature>
<proteinExistence type="inferred from homology"/>
<dbReference type="FunFam" id="3.20.20.300:FF:000002">
    <property type="entry name" value="Probable beta-glucosidase"/>
    <property type="match status" value="1"/>
</dbReference>
<accession>A0A1E3QEV4</accession>
<comment type="subcellular location">
    <subcellularLocation>
        <location evidence="2">Secreted</location>
    </subcellularLocation>
</comment>
<gene>
    <name evidence="17" type="ORF">LIPSTDRAFT_147</name>
</gene>
<dbReference type="EMBL" id="KV454289">
    <property type="protein sequence ID" value="ODQ76196.1"/>
    <property type="molecule type" value="Genomic_DNA"/>
</dbReference>
<feature type="chain" id="PRO_5009134214" description="beta-glucosidase" evidence="15">
    <location>
        <begin position="20"/>
        <end position="867"/>
    </location>
</feature>
<dbReference type="InterPro" id="IPR036962">
    <property type="entry name" value="Glyco_hydro_3_N_sf"/>
</dbReference>
<feature type="signal peptide" evidence="15">
    <location>
        <begin position="1"/>
        <end position="19"/>
    </location>
</feature>
<dbReference type="Pfam" id="PF14310">
    <property type="entry name" value="Fn3-like"/>
    <property type="match status" value="1"/>
</dbReference>
<evidence type="ECO:0000256" key="7">
    <source>
        <dbReference type="ARBA" id="ARBA00022801"/>
    </source>
</evidence>
<evidence type="ECO:0000313" key="17">
    <source>
        <dbReference type="EMBL" id="ODQ76196.1"/>
    </source>
</evidence>
<evidence type="ECO:0000313" key="18">
    <source>
        <dbReference type="Proteomes" id="UP000094385"/>
    </source>
</evidence>
<dbReference type="Gene3D" id="3.40.50.1700">
    <property type="entry name" value="Glycoside hydrolase family 3 C-terminal domain"/>
    <property type="match status" value="1"/>
</dbReference>
<dbReference type="InterPro" id="IPR026891">
    <property type="entry name" value="Fn3-like"/>
</dbReference>
<protein>
    <recommendedName>
        <fullName evidence="13">beta-glucosidase</fullName>
        <ecNumber evidence="13">3.2.1.21</ecNumber>
    </recommendedName>
</protein>
<dbReference type="STRING" id="675824.A0A1E3QEV4"/>
<dbReference type="GO" id="GO:0008422">
    <property type="term" value="F:beta-glucosidase activity"/>
    <property type="evidence" value="ECO:0007669"/>
    <property type="project" value="UniProtKB-EC"/>
</dbReference>
<evidence type="ECO:0000256" key="14">
    <source>
        <dbReference type="SAM" id="MobiDB-lite"/>
    </source>
</evidence>
<evidence type="ECO:0000256" key="12">
    <source>
        <dbReference type="ARBA" id="ARBA00024983"/>
    </source>
</evidence>
<dbReference type="InterPro" id="IPR019800">
    <property type="entry name" value="Glyco_hydro_3_AS"/>
</dbReference>
<dbReference type="PRINTS" id="PR00133">
    <property type="entry name" value="GLHYDRLASE3"/>
</dbReference>
<dbReference type="SUPFAM" id="SSF51445">
    <property type="entry name" value="(Trans)glycosidases"/>
    <property type="match status" value="1"/>
</dbReference>
<dbReference type="EC" id="3.2.1.21" evidence="13"/>
<dbReference type="InterPro" id="IPR001764">
    <property type="entry name" value="Glyco_hydro_3_N"/>
</dbReference>
<dbReference type="GO" id="GO:0030245">
    <property type="term" value="P:cellulose catabolic process"/>
    <property type="evidence" value="ECO:0007669"/>
    <property type="project" value="UniProtKB-UniPathway"/>
</dbReference>
<dbReference type="FunFam" id="3.40.50.1700:FF:000003">
    <property type="entry name" value="Probable beta-glucosidase"/>
    <property type="match status" value="1"/>
</dbReference>
<dbReference type="SUPFAM" id="SSF52279">
    <property type="entry name" value="Beta-D-glucan exohydrolase, C-terminal domain"/>
    <property type="match status" value="1"/>
</dbReference>
<keyword evidence="8" id="KW-0325">Glycoprotein</keyword>
<name>A0A1E3QEV4_LIPST</name>
<dbReference type="PANTHER" id="PTHR42715:SF12">
    <property type="entry name" value="BETA-GLUCOSIDASE G-RELATED"/>
    <property type="match status" value="1"/>
</dbReference>
<dbReference type="Pfam" id="PF01915">
    <property type="entry name" value="Glyco_hydro_3_C"/>
    <property type="match status" value="1"/>
</dbReference>
<evidence type="ECO:0000256" key="2">
    <source>
        <dbReference type="ARBA" id="ARBA00004613"/>
    </source>
</evidence>
<dbReference type="GO" id="GO:0005576">
    <property type="term" value="C:extracellular region"/>
    <property type="evidence" value="ECO:0007669"/>
    <property type="project" value="UniProtKB-SubCell"/>
</dbReference>
<dbReference type="PROSITE" id="PS00775">
    <property type="entry name" value="GLYCOSYL_HYDROL_F3"/>
    <property type="match status" value="1"/>
</dbReference>
<dbReference type="Proteomes" id="UP000094385">
    <property type="component" value="Unassembled WGS sequence"/>
</dbReference>
<dbReference type="InterPro" id="IPR036881">
    <property type="entry name" value="Glyco_hydro_3_C_sf"/>
</dbReference>
<comment type="pathway">
    <text evidence="3 13">Glycan metabolism; cellulose degradation.</text>
</comment>
<sequence>MKIRTSLLTAVVLVNAVLAASSTDEDYGYSLPVYPSPMGGRISGDWSDAYTKARAFVSQLTLLEKVNLTTGTGWEMGRCVGNTGEIPRIGFPSLCLQDSPLGIRFTDLNSVFPAGLATAATFNKNLMYLRGKAMGMEFKGKGINAILGPCMGPIGRAPEGGRNWEAFGADPYLQGVASYESVLGIQEEGVIATAKHYLLNEQEHFRQYAEWVGLYTNLSAPYSANVDERALREIYAWPFADAIRAGAASIMCSYNQANNSQACQNSYLLNGILKDELGFQGFVMSDWLGQRSGVASVLAGLDMTMPGDGLVWSDGVSLLGSNLTTAVLNGSVPLWRLDDMATRIMAAYYKVGQNPLTYPEPNFSSWTLSDYGLEIAGSLEGPTGLVNKHVDVRTALSRQVTRQIAQESMVLVKNTNNALPLNNVRRLGLFGSAAGPPPLGPNGCSDRGCDNGTLGIGWGSGTANYPYLLTPLEVINAMAIVQGTSVQYNLDDYDLDNVATLAGVVDTAIVFITADSGEGYLDVEGNIGDRNNLSAWHGGDNLVTAVASENSNTIVVVESVGGIDLEAWIEHVNVTAVLFSLVPGQDVGVGIADILYGTVSPSGKLPFTIAKKTSDYPATVIYDVIEPVPQINFSESIFVDYRHFDKYDIEPRYEFGFGLSYTTFQISGLSVTRLNGVVDSEVPPEPPSYSSPLYLNGSVPSPSSAIYPGDIPRYSHYIYPYIEKDIAESITYNPDDYPYPEGYSDIQPSKPSPAGGASGGNPALWDVLVQVKASITNNGTTGGSEVLQLYVSYPAVDGVDFPVRALRGFEKLSASPGETSTANFDLLRRDLSYYDVASRNWLLPRGTYTVSIGTSSRNLVEAGTFSF</sequence>
<evidence type="ECO:0000256" key="15">
    <source>
        <dbReference type="SAM" id="SignalP"/>
    </source>
</evidence>
<dbReference type="InterPro" id="IPR017853">
    <property type="entry name" value="GH"/>
</dbReference>
<dbReference type="UniPathway" id="UPA00696"/>
<evidence type="ECO:0000256" key="4">
    <source>
        <dbReference type="ARBA" id="ARBA00005336"/>
    </source>
</evidence>
<dbReference type="InterPro" id="IPR013783">
    <property type="entry name" value="Ig-like_fold"/>
</dbReference>
<dbReference type="Gene3D" id="3.20.20.300">
    <property type="entry name" value="Glycoside hydrolase, family 3, N-terminal domain"/>
    <property type="match status" value="1"/>
</dbReference>
<dbReference type="Gene3D" id="2.60.40.10">
    <property type="entry name" value="Immunoglobulins"/>
    <property type="match status" value="1"/>
</dbReference>
<comment type="similarity">
    <text evidence="4 13">Belongs to the glycosyl hydrolase 3 family.</text>
</comment>
<evidence type="ECO:0000256" key="10">
    <source>
        <dbReference type="ARBA" id="ARBA00023295"/>
    </source>
</evidence>
<keyword evidence="18" id="KW-1185">Reference proteome</keyword>
<evidence type="ECO:0000256" key="1">
    <source>
        <dbReference type="ARBA" id="ARBA00000448"/>
    </source>
</evidence>
<evidence type="ECO:0000256" key="5">
    <source>
        <dbReference type="ARBA" id="ARBA00022525"/>
    </source>
</evidence>
<reference evidence="17 18" key="1">
    <citation type="journal article" date="2016" name="Proc. Natl. Acad. Sci. U.S.A.">
        <title>Comparative genomics of biotechnologically important yeasts.</title>
        <authorList>
            <person name="Riley R."/>
            <person name="Haridas S."/>
            <person name="Wolfe K.H."/>
            <person name="Lopes M.R."/>
            <person name="Hittinger C.T."/>
            <person name="Goeker M."/>
            <person name="Salamov A.A."/>
            <person name="Wisecaver J.H."/>
            <person name="Long T.M."/>
            <person name="Calvey C.H."/>
            <person name="Aerts A.L."/>
            <person name="Barry K.W."/>
            <person name="Choi C."/>
            <person name="Clum A."/>
            <person name="Coughlan A.Y."/>
            <person name="Deshpande S."/>
            <person name="Douglass A.P."/>
            <person name="Hanson S.J."/>
            <person name="Klenk H.-P."/>
            <person name="LaButti K.M."/>
            <person name="Lapidus A."/>
            <person name="Lindquist E.A."/>
            <person name="Lipzen A.M."/>
            <person name="Meier-Kolthoff J.P."/>
            <person name="Ohm R.A."/>
            <person name="Otillar R.P."/>
            <person name="Pangilinan J.L."/>
            <person name="Peng Y."/>
            <person name="Rokas A."/>
            <person name="Rosa C.A."/>
            <person name="Scheuner C."/>
            <person name="Sibirny A.A."/>
            <person name="Slot J.C."/>
            <person name="Stielow J.B."/>
            <person name="Sun H."/>
            <person name="Kurtzman C.P."/>
            <person name="Blackwell M."/>
            <person name="Grigoriev I.V."/>
            <person name="Jeffries T.W."/>
        </authorList>
    </citation>
    <scope>NUCLEOTIDE SEQUENCE [LARGE SCALE GENOMIC DNA]</scope>
    <source>
        <strain evidence="17 18">NRRL Y-11557</strain>
    </source>
</reference>
<keyword evidence="7 13" id="KW-0378">Hydrolase</keyword>
<dbReference type="Pfam" id="PF00933">
    <property type="entry name" value="Glyco_hydro_3"/>
    <property type="match status" value="1"/>
</dbReference>
<dbReference type="InterPro" id="IPR050288">
    <property type="entry name" value="Cellulose_deg_GH3"/>
</dbReference>
<organism evidence="17 18">
    <name type="scientific">Lipomyces starkeyi NRRL Y-11557</name>
    <dbReference type="NCBI Taxonomy" id="675824"/>
    <lineage>
        <taxon>Eukaryota</taxon>
        <taxon>Fungi</taxon>
        <taxon>Dikarya</taxon>
        <taxon>Ascomycota</taxon>
        <taxon>Saccharomycotina</taxon>
        <taxon>Lipomycetes</taxon>
        <taxon>Lipomycetales</taxon>
        <taxon>Lipomycetaceae</taxon>
        <taxon>Lipomyces</taxon>
    </lineage>
</organism>
<keyword evidence="11 13" id="KW-0624">Polysaccharide degradation</keyword>
<dbReference type="AlphaFoldDB" id="A0A1E3QEV4"/>
<feature type="domain" description="Fibronectin type III-like" evidence="16">
    <location>
        <begin position="785"/>
        <end position="856"/>
    </location>
</feature>
<dbReference type="OrthoDB" id="416222at2759"/>
<evidence type="ECO:0000256" key="11">
    <source>
        <dbReference type="ARBA" id="ARBA00023326"/>
    </source>
</evidence>
<evidence type="ECO:0000259" key="16">
    <source>
        <dbReference type="SMART" id="SM01217"/>
    </source>
</evidence>
<keyword evidence="5" id="KW-0964">Secreted</keyword>
<dbReference type="SMART" id="SM01217">
    <property type="entry name" value="Fn3_like"/>
    <property type="match status" value="1"/>
</dbReference>
<comment type="function">
    <text evidence="12">Beta-glucosidases are one of a number of cellulolytic enzymes involved in the degradation of cellulosic biomass. Catalyzes the last step releasing glucose from the inhibitory cellobiose.</text>
</comment>
<dbReference type="PANTHER" id="PTHR42715">
    <property type="entry name" value="BETA-GLUCOSIDASE"/>
    <property type="match status" value="1"/>
</dbReference>
<feature type="compositionally biased region" description="Low complexity" evidence="14">
    <location>
        <begin position="748"/>
        <end position="758"/>
    </location>
</feature>
<evidence type="ECO:0000256" key="13">
    <source>
        <dbReference type="RuleBase" id="RU361161"/>
    </source>
</evidence>
<keyword evidence="6 15" id="KW-0732">Signal</keyword>
<keyword evidence="10 13" id="KW-0326">Glycosidase</keyword>
<evidence type="ECO:0000256" key="3">
    <source>
        <dbReference type="ARBA" id="ARBA00004987"/>
    </source>
</evidence>
<evidence type="ECO:0000256" key="9">
    <source>
        <dbReference type="ARBA" id="ARBA00023277"/>
    </source>
</evidence>